<dbReference type="EMBL" id="JANBUY010000315">
    <property type="protein sequence ID" value="KAJ2860222.1"/>
    <property type="molecule type" value="Genomic_DNA"/>
</dbReference>
<evidence type="ECO:0000313" key="2">
    <source>
        <dbReference type="Proteomes" id="UP001140074"/>
    </source>
</evidence>
<dbReference type="Proteomes" id="UP001140074">
    <property type="component" value="Unassembled WGS sequence"/>
</dbReference>
<accession>A0A9W8M3N1</accession>
<keyword evidence="2" id="KW-1185">Reference proteome</keyword>
<proteinExistence type="predicted"/>
<protein>
    <submittedName>
        <fullName evidence="1">Uncharacterized protein</fullName>
    </submittedName>
</protein>
<sequence>MSDVALEQPTDDVFASPAIEYNVGAFVQRIKQMAPTMKRVVISLGFYLACDPQFPVQPFSSIVAQLSQHAVDIEYNMECQPVIVDQQMTGLCSLVYSSFNSTYEGEQIMQLARRNALTLQALDIPIVTTANVTGLIQNDDDSY</sequence>
<feature type="non-terminal residue" evidence="1">
    <location>
        <position position="143"/>
    </location>
</feature>
<reference evidence="1" key="1">
    <citation type="submission" date="2022-07" db="EMBL/GenBank/DDBJ databases">
        <title>Phylogenomic reconstructions and comparative analyses of Kickxellomycotina fungi.</title>
        <authorList>
            <person name="Reynolds N.K."/>
            <person name="Stajich J.E."/>
            <person name="Barry K."/>
            <person name="Grigoriev I.V."/>
            <person name="Crous P."/>
            <person name="Smith M.E."/>
        </authorList>
    </citation>
    <scope>NUCLEOTIDE SEQUENCE</scope>
    <source>
        <strain evidence="1">RSA 476</strain>
    </source>
</reference>
<name>A0A9W8M3N1_9FUNG</name>
<dbReference type="AlphaFoldDB" id="A0A9W8M3N1"/>
<comment type="caution">
    <text evidence="1">The sequence shown here is derived from an EMBL/GenBank/DDBJ whole genome shotgun (WGS) entry which is preliminary data.</text>
</comment>
<evidence type="ECO:0000313" key="1">
    <source>
        <dbReference type="EMBL" id="KAJ2860222.1"/>
    </source>
</evidence>
<gene>
    <name evidence="1" type="ORF">GGH94_005654</name>
</gene>
<organism evidence="1 2">
    <name type="scientific">Coemansia aciculifera</name>
    <dbReference type="NCBI Taxonomy" id="417176"/>
    <lineage>
        <taxon>Eukaryota</taxon>
        <taxon>Fungi</taxon>
        <taxon>Fungi incertae sedis</taxon>
        <taxon>Zoopagomycota</taxon>
        <taxon>Kickxellomycotina</taxon>
        <taxon>Kickxellomycetes</taxon>
        <taxon>Kickxellales</taxon>
        <taxon>Kickxellaceae</taxon>
        <taxon>Coemansia</taxon>
    </lineage>
</organism>